<proteinExistence type="predicted"/>
<gene>
    <name evidence="1" type="ORF">BJY01DRAFT_254675</name>
</gene>
<accession>A0ABR4IRL2</accession>
<protein>
    <submittedName>
        <fullName evidence="1">Uncharacterized protein</fullName>
    </submittedName>
</protein>
<name>A0ABR4IRL2_9EURO</name>
<reference evidence="1 2" key="1">
    <citation type="submission" date="2024-07" db="EMBL/GenBank/DDBJ databases">
        <title>Section-level genome sequencing and comparative genomics of Aspergillus sections Usti and Cavernicolus.</title>
        <authorList>
            <consortium name="Lawrence Berkeley National Laboratory"/>
            <person name="Nybo J.L."/>
            <person name="Vesth T.C."/>
            <person name="Theobald S."/>
            <person name="Frisvad J.C."/>
            <person name="Larsen T.O."/>
            <person name="Kjaerboelling I."/>
            <person name="Rothschild-Mancinelli K."/>
            <person name="Lyhne E.K."/>
            <person name="Kogle M.E."/>
            <person name="Barry K."/>
            <person name="Clum A."/>
            <person name="Na H."/>
            <person name="Ledsgaard L."/>
            <person name="Lin J."/>
            <person name="Lipzen A."/>
            <person name="Kuo A."/>
            <person name="Riley R."/>
            <person name="Mondo S."/>
            <person name="Labutti K."/>
            <person name="Haridas S."/>
            <person name="Pangalinan J."/>
            <person name="Salamov A.A."/>
            <person name="Simmons B.A."/>
            <person name="Magnuson J.K."/>
            <person name="Chen J."/>
            <person name="Drula E."/>
            <person name="Henrissat B."/>
            <person name="Wiebenga A."/>
            <person name="Lubbers R.J."/>
            <person name="Gomes A.C."/>
            <person name="Makela M.R."/>
            <person name="Stajich J."/>
            <person name="Grigoriev I.V."/>
            <person name="Mortensen U.H."/>
            <person name="De Vries R.P."/>
            <person name="Baker S.E."/>
            <person name="Andersen M.R."/>
        </authorList>
    </citation>
    <scope>NUCLEOTIDE SEQUENCE [LARGE SCALE GENOMIC DNA]</scope>
    <source>
        <strain evidence="1 2">CBS 123904</strain>
    </source>
</reference>
<organism evidence="1 2">
    <name type="scientific">Aspergillus pseudoustus</name>
    <dbReference type="NCBI Taxonomy" id="1810923"/>
    <lineage>
        <taxon>Eukaryota</taxon>
        <taxon>Fungi</taxon>
        <taxon>Dikarya</taxon>
        <taxon>Ascomycota</taxon>
        <taxon>Pezizomycotina</taxon>
        <taxon>Eurotiomycetes</taxon>
        <taxon>Eurotiomycetidae</taxon>
        <taxon>Eurotiales</taxon>
        <taxon>Aspergillaceae</taxon>
        <taxon>Aspergillus</taxon>
        <taxon>Aspergillus subgen. Nidulantes</taxon>
    </lineage>
</organism>
<evidence type="ECO:0000313" key="1">
    <source>
        <dbReference type="EMBL" id="KAL2830390.1"/>
    </source>
</evidence>
<sequence length="134" mass="14923">MRGPRVELASKQNVFMPPEDELILSILESILRETAQSAVDMGVQIPLLEFCTLEDLDARFSDTSDTVSAETYSFAIDDDGKCRLNVHRVLGIPQPYTFRTVNGPKHEKEVERVCKAVALTEEEKSVDIGEPGRA</sequence>
<dbReference type="EMBL" id="JBFXLU010000307">
    <property type="protein sequence ID" value="KAL2830390.1"/>
    <property type="molecule type" value="Genomic_DNA"/>
</dbReference>
<dbReference type="Proteomes" id="UP001610446">
    <property type="component" value="Unassembled WGS sequence"/>
</dbReference>
<evidence type="ECO:0000313" key="2">
    <source>
        <dbReference type="Proteomes" id="UP001610446"/>
    </source>
</evidence>
<comment type="caution">
    <text evidence="1">The sequence shown here is derived from an EMBL/GenBank/DDBJ whole genome shotgun (WGS) entry which is preliminary data.</text>
</comment>
<keyword evidence="2" id="KW-1185">Reference proteome</keyword>